<feature type="transmembrane region" description="Helical" evidence="8">
    <location>
        <begin position="43"/>
        <end position="62"/>
    </location>
</feature>
<gene>
    <name evidence="9" type="ORF">P6P90_10565</name>
</gene>
<evidence type="ECO:0000256" key="1">
    <source>
        <dbReference type="ARBA" id="ARBA00004141"/>
    </source>
</evidence>
<evidence type="ECO:0000256" key="6">
    <source>
        <dbReference type="ARBA" id="ARBA00022989"/>
    </source>
</evidence>
<keyword evidence="5 8" id="KW-0812">Transmembrane</keyword>
<feature type="transmembrane region" description="Helical" evidence="8">
    <location>
        <begin position="143"/>
        <end position="164"/>
    </location>
</feature>
<evidence type="ECO:0000313" key="9">
    <source>
        <dbReference type="EMBL" id="MDG5754413.1"/>
    </source>
</evidence>
<proteinExistence type="inferred from homology"/>
<dbReference type="EMBL" id="JARULN010000008">
    <property type="protein sequence ID" value="MDG5754413.1"/>
    <property type="molecule type" value="Genomic_DNA"/>
</dbReference>
<keyword evidence="6 8" id="KW-1133">Transmembrane helix</keyword>
<evidence type="ECO:0000256" key="3">
    <source>
        <dbReference type="ARBA" id="ARBA00022448"/>
    </source>
</evidence>
<feature type="transmembrane region" description="Helical" evidence="8">
    <location>
        <begin position="184"/>
        <end position="205"/>
    </location>
</feature>
<feature type="transmembrane region" description="Helical" evidence="8">
    <location>
        <begin position="332"/>
        <end position="351"/>
    </location>
</feature>
<dbReference type="PANTHER" id="PTHR34975:SF2">
    <property type="entry name" value="SPORE GERMINATION PROTEIN A2"/>
    <property type="match status" value="1"/>
</dbReference>
<feature type="transmembrane region" description="Helical" evidence="8">
    <location>
        <begin position="217"/>
        <end position="240"/>
    </location>
</feature>
<dbReference type="PANTHER" id="PTHR34975">
    <property type="entry name" value="SPORE GERMINATION PROTEIN A2"/>
    <property type="match status" value="1"/>
</dbReference>
<dbReference type="RefSeq" id="WP_278018229.1">
    <property type="nucleotide sequence ID" value="NZ_JARRRY010000007.1"/>
</dbReference>
<dbReference type="Proteomes" id="UP001218246">
    <property type="component" value="Unassembled WGS sequence"/>
</dbReference>
<feature type="transmembrane region" description="Helical" evidence="8">
    <location>
        <begin position="12"/>
        <end position="31"/>
    </location>
</feature>
<dbReference type="Gene3D" id="1.20.1740.10">
    <property type="entry name" value="Amino acid/polyamine transporter I"/>
    <property type="match status" value="1"/>
</dbReference>
<evidence type="ECO:0000256" key="4">
    <source>
        <dbReference type="ARBA" id="ARBA00022544"/>
    </source>
</evidence>
<keyword evidence="7 8" id="KW-0472">Membrane</keyword>
<evidence type="ECO:0000256" key="8">
    <source>
        <dbReference type="SAM" id="Phobius"/>
    </source>
</evidence>
<dbReference type="InterPro" id="IPR004761">
    <property type="entry name" value="Spore_GerAB"/>
</dbReference>
<feature type="transmembrane region" description="Helical" evidence="8">
    <location>
        <begin position="269"/>
        <end position="291"/>
    </location>
</feature>
<feature type="transmembrane region" description="Helical" evidence="8">
    <location>
        <begin position="83"/>
        <end position="108"/>
    </location>
</feature>
<keyword evidence="3" id="KW-0813">Transport</keyword>
<evidence type="ECO:0000256" key="5">
    <source>
        <dbReference type="ARBA" id="ARBA00022692"/>
    </source>
</evidence>
<comment type="caution">
    <text evidence="9">The sequence shown here is derived from an EMBL/GenBank/DDBJ whole genome shotgun (WGS) entry which is preliminary data.</text>
</comment>
<evidence type="ECO:0000256" key="7">
    <source>
        <dbReference type="ARBA" id="ARBA00023136"/>
    </source>
</evidence>
<sequence>MKEMPVQYQVSPYLVFFLIHAMQVGVGMLGFERIVAKFVGNDSWLSILLAGLSVNVIIWIMYKLVSGEQKDLIEIHRAIWGKWLGGLFSLFFLGYLFISGTVVLRTYIEVLQVWIFSNISTWIFAIVLLALAYYIVSGGFRVVGGMAFFGMVIPLFLVFTVFYPLGYADFRNLLPLFNHSPMEIIKGMEGALFSILGFEVFLIYYPFVKDGQKSQKFAHAGAFLTTVGYTYLMILSLAFFSKDQLSQSIWAYLSMIKIIEFSFIERFEYILISLWAFVILPNFVVNFWAASRGLKVLFKAKQKYFLCILLIAALLLVNWMDDREKVNMMNTMVGKIGAAFTYGYLPLLLLLQTIKQKMRKQA</sequence>
<comment type="similarity">
    <text evidence="2">Belongs to the amino acid-polyamine-organocation (APC) superfamily. Spore germination protein (SGP) (TC 2.A.3.9) family.</text>
</comment>
<accession>A0ABT6H6L4</accession>
<dbReference type="NCBIfam" id="TIGR00912">
    <property type="entry name" value="2A0309"/>
    <property type="match status" value="1"/>
</dbReference>
<reference evidence="9 10" key="1">
    <citation type="submission" date="2023-04" db="EMBL/GenBank/DDBJ databases">
        <title>Ectobacillus antri isolated from activated sludge.</title>
        <authorList>
            <person name="Yan P."/>
            <person name="Liu X."/>
        </authorList>
    </citation>
    <scope>NUCLEOTIDE SEQUENCE [LARGE SCALE GENOMIC DNA]</scope>
    <source>
        <strain evidence="9 10">C18H</strain>
    </source>
</reference>
<organism evidence="9 10">
    <name type="scientific">Ectobacillus antri</name>
    <dbReference type="NCBI Taxonomy" id="2486280"/>
    <lineage>
        <taxon>Bacteria</taxon>
        <taxon>Bacillati</taxon>
        <taxon>Bacillota</taxon>
        <taxon>Bacilli</taxon>
        <taxon>Bacillales</taxon>
        <taxon>Bacillaceae</taxon>
        <taxon>Ectobacillus</taxon>
    </lineage>
</organism>
<keyword evidence="10" id="KW-1185">Reference proteome</keyword>
<evidence type="ECO:0000313" key="10">
    <source>
        <dbReference type="Proteomes" id="UP001218246"/>
    </source>
</evidence>
<dbReference type="Pfam" id="PF03845">
    <property type="entry name" value="Spore_permease"/>
    <property type="match status" value="1"/>
</dbReference>
<keyword evidence="4" id="KW-0309">Germination</keyword>
<feature type="transmembrane region" description="Helical" evidence="8">
    <location>
        <begin position="114"/>
        <end position="136"/>
    </location>
</feature>
<comment type="subcellular location">
    <subcellularLocation>
        <location evidence="1">Membrane</location>
        <topology evidence="1">Multi-pass membrane protein</topology>
    </subcellularLocation>
</comment>
<name>A0ABT6H6L4_9BACI</name>
<protein>
    <submittedName>
        <fullName evidence="9">GerAB/ArcD/ProY family transporter</fullName>
    </submittedName>
</protein>
<evidence type="ECO:0000256" key="2">
    <source>
        <dbReference type="ARBA" id="ARBA00007998"/>
    </source>
</evidence>
<feature type="transmembrane region" description="Helical" evidence="8">
    <location>
        <begin position="303"/>
        <end position="320"/>
    </location>
</feature>